<evidence type="ECO:0000256" key="2">
    <source>
        <dbReference type="ARBA" id="ARBA00023002"/>
    </source>
</evidence>
<dbReference type="PANTHER" id="PTHR10742">
    <property type="entry name" value="FLAVIN MONOAMINE OXIDASE"/>
    <property type="match status" value="1"/>
</dbReference>
<dbReference type="Pfam" id="PF01593">
    <property type="entry name" value="Amino_oxidase"/>
    <property type="match status" value="2"/>
</dbReference>
<dbReference type="PANTHER" id="PTHR10742:SF410">
    <property type="entry name" value="LYSINE-SPECIFIC HISTONE DEMETHYLASE 2"/>
    <property type="match status" value="1"/>
</dbReference>
<dbReference type="EMBL" id="PUHW01000171">
    <property type="protein sequence ID" value="KAG0688219.1"/>
    <property type="molecule type" value="Genomic_DNA"/>
</dbReference>
<proteinExistence type="inferred from homology"/>
<dbReference type="InterPro" id="IPR036188">
    <property type="entry name" value="FAD/NAD-bd_sf"/>
</dbReference>
<dbReference type="GO" id="GO:0016491">
    <property type="term" value="F:oxidoreductase activity"/>
    <property type="evidence" value="ECO:0007669"/>
    <property type="project" value="UniProtKB-KW"/>
</dbReference>
<dbReference type="PRINTS" id="PR00757">
    <property type="entry name" value="AMINEOXDASEF"/>
</dbReference>
<feature type="binding site" evidence="3">
    <location>
        <position position="211"/>
    </location>
    <ligand>
        <name>FAD</name>
        <dbReference type="ChEBI" id="CHEBI:57692"/>
    </ligand>
</feature>
<dbReference type="InterPro" id="IPR002937">
    <property type="entry name" value="Amino_oxidase"/>
</dbReference>
<dbReference type="Proteomes" id="UP000697127">
    <property type="component" value="Unassembled WGS sequence"/>
</dbReference>
<organism evidence="6 7">
    <name type="scientific">Pichia californica</name>
    <dbReference type="NCBI Taxonomy" id="460514"/>
    <lineage>
        <taxon>Eukaryota</taxon>
        <taxon>Fungi</taxon>
        <taxon>Dikarya</taxon>
        <taxon>Ascomycota</taxon>
        <taxon>Saccharomycotina</taxon>
        <taxon>Pichiomycetes</taxon>
        <taxon>Pichiales</taxon>
        <taxon>Pichiaceae</taxon>
        <taxon>Pichia</taxon>
    </lineage>
</organism>
<evidence type="ECO:0000256" key="1">
    <source>
        <dbReference type="ARBA" id="ARBA00001974"/>
    </source>
</evidence>
<keyword evidence="7" id="KW-1185">Reference proteome</keyword>
<feature type="domain" description="Amine oxidase" evidence="5">
    <location>
        <begin position="13"/>
        <end position="71"/>
    </location>
</feature>
<name>A0A9P7BG12_9ASCO</name>
<evidence type="ECO:0000313" key="6">
    <source>
        <dbReference type="EMBL" id="KAG0688219.1"/>
    </source>
</evidence>
<evidence type="ECO:0000259" key="5">
    <source>
        <dbReference type="Pfam" id="PF01593"/>
    </source>
</evidence>
<dbReference type="SUPFAM" id="SSF51905">
    <property type="entry name" value="FAD/NAD(P)-binding domain"/>
    <property type="match status" value="1"/>
</dbReference>
<keyword evidence="4" id="KW-0274">FAD</keyword>
<feature type="domain" description="Amine oxidase" evidence="5">
    <location>
        <begin position="174"/>
        <end position="466"/>
    </location>
</feature>
<keyword evidence="2 4" id="KW-0560">Oxidoreductase</keyword>
<evidence type="ECO:0000313" key="7">
    <source>
        <dbReference type="Proteomes" id="UP000697127"/>
    </source>
</evidence>
<feature type="binding site" evidence="3">
    <location>
        <begin position="33"/>
        <end position="34"/>
    </location>
    <ligand>
        <name>FAD</name>
        <dbReference type="ChEBI" id="CHEBI:57692"/>
    </ligand>
</feature>
<dbReference type="InterPro" id="IPR001613">
    <property type="entry name" value="Flavin_amine_oxidase"/>
</dbReference>
<comment type="caution">
    <text evidence="6">The sequence shown here is derived from an EMBL/GenBank/DDBJ whole genome shotgun (WGS) entry which is preliminary data.</text>
</comment>
<dbReference type="Gene3D" id="3.90.660.10">
    <property type="match status" value="1"/>
</dbReference>
<dbReference type="Gene3D" id="3.50.50.60">
    <property type="entry name" value="FAD/NAD(P)-binding domain"/>
    <property type="match status" value="1"/>
</dbReference>
<gene>
    <name evidence="6" type="ORF">C6P40_001271</name>
</gene>
<dbReference type="InterPro" id="IPR050281">
    <property type="entry name" value="Flavin_monoamine_oxidase"/>
</dbReference>
<evidence type="ECO:0000256" key="4">
    <source>
        <dbReference type="RuleBase" id="RU362067"/>
    </source>
</evidence>
<dbReference type="SUPFAM" id="SSF54373">
    <property type="entry name" value="FAD-linked reductases, C-terminal domain"/>
    <property type="match status" value="1"/>
</dbReference>
<keyword evidence="4" id="KW-0285">Flavoprotein</keyword>
<comment type="similarity">
    <text evidence="4">Belongs to the flavin monoamine oxidase family.</text>
</comment>
<dbReference type="EC" id="1.4.3.-" evidence="4"/>
<reference evidence="6" key="1">
    <citation type="submission" date="2020-11" db="EMBL/GenBank/DDBJ databases">
        <title>Kefir isolates.</title>
        <authorList>
            <person name="Marcisauskas S."/>
            <person name="Kim Y."/>
            <person name="Blasche S."/>
        </authorList>
    </citation>
    <scope>NUCLEOTIDE SEQUENCE</scope>
    <source>
        <strain evidence="6">Olga-1</strain>
    </source>
</reference>
<protein>
    <recommendedName>
        <fullName evidence="4">Amine oxidase</fullName>
        <ecNumber evidence="4">1.4.3.-</ecNumber>
    </recommendedName>
</protein>
<accession>A0A9P7BG12</accession>
<sequence>MTDADVIIIGAGIAGLKAAADLKEKGVSTLILEARSRIGGRIFTEYSEITNNHYDLGASWFHSTMENPVFDKFVNEWYKPINAKYDDSNIGIILNTETGSFPKDCNVGPIVDEMKYFVSKLDKDDTVQNSVVKYLKIKGNLLTSDEKKYASALFKFAELMGGCRWDMISSKFAYGPFTGRDAFNTIGYDKVLDKIYPLNENEKNIKLNTVVKSIEKLSGKSDKTILKITTKNGEEFTSKFVIVTIPLSLLKLSVENPNAEGAIIFKPELPEAITKKFSKTHFTTLGKVIVEFDEVFWPSNDKFLILSTPDDSEIDETKEYSITKFDDYSNSEDVKAFEFPCLVSNFNVVRGIPALMFLLPSQAMKQIESSSNPKEYGFQLIKPIIEKISENSNIPKPKLVLTTNWGNDPYSRGAITANAPGDVLVNDALIDGFGDIRFAGEGTIYQGHCCAHGAYLSGEREAKIILEKLGEL</sequence>
<dbReference type="AlphaFoldDB" id="A0A9P7BG12"/>
<evidence type="ECO:0000256" key="3">
    <source>
        <dbReference type="PIRSR" id="PIRSR601613-1"/>
    </source>
</evidence>
<comment type="cofactor">
    <cofactor evidence="1 4">
        <name>FAD</name>
        <dbReference type="ChEBI" id="CHEBI:57692"/>
    </cofactor>
</comment>
<dbReference type="OrthoDB" id="5046242at2759"/>